<dbReference type="AlphaFoldDB" id="A0A4R7RST4"/>
<comment type="caution">
    <text evidence="4">The sequence shown here is derived from an EMBL/GenBank/DDBJ whole genome shotgun (WGS) entry which is preliminary data.</text>
</comment>
<protein>
    <submittedName>
        <fullName evidence="4">Uncharacterized protein YigE (DUF2233 family)</fullName>
    </submittedName>
</protein>
<dbReference type="InterPro" id="IPR018711">
    <property type="entry name" value="NAGPA"/>
</dbReference>
<evidence type="ECO:0000313" key="5">
    <source>
        <dbReference type="Proteomes" id="UP000295662"/>
    </source>
</evidence>
<feature type="domain" description="Phosphodiester glycosidase" evidence="3">
    <location>
        <begin position="124"/>
        <end position="290"/>
    </location>
</feature>
<feature type="chain" id="PRO_5020706339" evidence="2">
    <location>
        <begin position="20"/>
        <end position="293"/>
    </location>
</feature>
<reference evidence="4 5" key="1">
    <citation type="submission" date="2019-03" db="EMBL/GenBank/DDBJ databases">
        <title>Genomic Encyclopedia of Archaeal and Bacterial Type Strains, Phase II (KMG-II): from individual species to whole genera.</title>
        <authorList>
            <person name="Goeker M."/>
        </authorList>
    </citation>
    <scope>NUCLEOTIDE SEQUENCE [LARGE SCALE GENOMIC DNA]</scope>
    <source>
        <strain evidence="4 5">ATCC 25309</strain>
    </source>
</reference>
<dbReference type="Proteomes" id="UP000295662">
    <property type="component" value="Unassembled WGS sequence"/>
</dbReference>
<sequence length="293" mass="31325">MKACLLPALLLLLSQCVQQSTPNAAGPHPGYAQPAPAPQAAPLYPPQASPPQPIHSSWQRSTQVRTQSLPNGAELHEFSARSTTESASISVVTFDSQRCSIRIVDQPAPHAGGGVLTPLMRGMGAIAGVNGGFFHPDFSTLGLMISDGRKIGQFTTSSLVSGSIVLINQEPYLVWNQEFLGESGVTQMLQAGPRLVDTGHPLPTLNRTKNATRTFIATDGNRLWAIGTVRSTTLAGLGELLATPDLLPGLRVVRALNLDGGRSTAFYARKTDWQEISQPGWSTVRNYLAIVPR</sequence>
<feature type="compositionally biased region" description="Low complexity" evidence="1">
    <location>
        <begin position="24"/>
        <end position="34"/>
    </location>
</feature>
<feature type="region of interest" description="Disordered" evidence="1">
    <location>
        <begin position="22"/>
        <end position="67"/>
    </location>
</feature>
<evidence type="ECO:0000256" key="1">
    <source>
        <dbReference type="SAM" id="MobiDB-lite"/>
    </source>
</evidence>
<feature type="compositionally biased region" description="Polar residues" evidence="1">
    <location>
        <begin position="54"/>
        <end position="67"/>
    </location>
</feature>
<dbReference type="Pfam" id="PF09992">
    <property type="entry name" value="NAGPA"/>
    <property type="match status" value="1"/>
</dbReference>
<accession>A0A4R7RST4</accession>
<evidence type="ECO:0000313" key="4">
    <source>
        <dbReference type="EMBL" id="TDU68018.1"/>
    </source>
</evidence>
<evidence type="ECO:0000256" key="2">
    <source>
        <dbReference type="SAM" id="SignalP"/>
    </source>
</evidence>
<keyword evidence="5" id="KW-1185">Reference proteome</keyword>
<feature type="compositionally biased region" description="Pro residues" evidence="1">
    <location>
        <begin position="35"/>
        <end position="53"/>
    </location>
</feature>
<dbReference type="EMBL" id="SOCA01000006">
    <property type="protein sequence ID" value="TDU68018.1"/>
    <property type="molecule type" value="Genomic_DNA"/>
</dbReference>
<gene>
    <name evidence="4" type="ORF">EI77_03135</name>
</gene>
<name>A0A4R7RST4_9BACT</name>
<proteinExistence type="predicted"/>
<evidence type="ECO:0000259" key="3">
    <source>
        <dbReference type="Pfam" id="PF09992"/>
    </source>
</evidence>
<organism evidence="4 5">
    <name type="scientific">Prosthecobacter fusiformis</name>
    <dbReference type="NCBI Taxonomy" id="48464"/>
    <lineage>
        <taxon>Bacteria</taxon>
        <taxon>Pseudomonadati</taxon>
        <taxon>Verrucomicrobiota</taxon>
        <taxon>Verrucomicrobiia</taxon>
        <taxon>Verrucomicrobiales</taxon>
        <taxon>Verrucomicrobiaceae</taxon>
        <taxon>Prosthecobacter</taxon>
    </lineage>
</organism>
<feature type="signal peptide" evidence="2">
    <location>
        <begin position="1"/>
        <end position="19"/>
    </location>
</feature>
<keyword evidence="2" id="KW-0732">Signal</keyword>
<dbReference type="RefSeq" id="WP_166647283.1">
    <property type="nucleotide sequence ID" value="NZ_SOCA01000006.1"/>
</dbReference>